<feature type="transmembrane region" description="Helical" evidence="2">
    <location>
        <begin position="161"/>
        <end position="182"/>
    </location>
</feature>
<name>A0ABY5P6I7_9LACT</name>
<feature type="region of interest" description="Disordered" evidence="1">
    <location>
        <begin position="1"/>
        <end position="39"/>
    </location>
</feature>
<organism evidence="3 4">
    <name type="scientific">Fundicoccus culcitae</name>
    <dbReference type="NCBI Taxonomy" id="2969821"/>
    <lineage>
        <taxon>Bacteria</taxon>
        <taxon>Bacillati</taxon>
        <taxon>Bacillota</taxon>
        <taxon>Bacilli</taxon>
        <taxon>Lactobacillales</taxon>
        <taxon>Aerococcaceae</taxon>
        <taxon>Fundicoccus</taxon>
    </lineage>
</organism>
<keyword evidence="2" id="KW-0812">Transmembrane</keyword>
<dbReference type="EMBL" id="CP102453">
    <property type="protein sequence ID" value="UUX34018.1"/>
    <property type="molecule type" value="Genomic_DNA"/>
</dbReference>
<evidence type="ECO:0000313" key="4">
    <source>
        <dbReference type="Proteomes" id="UP001315967"/>
    </source>
</evidence>
<accession>A0ABY5P6I7</accession>
<protein>
    <submittedName>
        <fullName evidence="3">Uncharacterized protein</fullName>
    </submittedName>
</protein>
<evidence type="ECO:0000313" key="3">
    <source>
        <dbReference type="EMBL" id="UUX34018.1"/>
    </source>
</evidence>
<feature type="compositionally biased region" description="Acidic residues" evidence="1">
    <location>
        <begin position="18"/>
        <end position="31"/>
    </location>
</feature>
<evidence type="ECO:0000256" key="1">
    <source>
        <dbReference type="SAM" id="MobiDB-lite"/>
    </source>
</evidence>
<keyword evidence="2" id="KW-1133">Transmembrane helix</keyword>
<dbReference type="RefSeq" id="WP_313793520.1">
    <property type="nucleotide sequence ID" value="NZ_CP102453.1"/>
</dbReference>
<keyword evidence="2" id="KW-0472">Membrane</keyword>
<reference evidence="3 4" key="1">
    <citation type="submission" date="2022-08" db="EMBL/GenBank/DDBJ databases">
        <title>Aerococcaceae sp. nov isolated from spoiled eye mask.</title>
        <authorList>
            <person name="Zhou G."/>
            <person name="Xie X.-B."/>
            <person name="Shi Q.-S."/>
            <person name="Wang Y.-S."/>
            <person name="Wen X."/>
            <person name="Peng H."/>
            <person name="Yang X.-J."/>
            <person name="Tao H.-B."/>
            <person name="Huang X.-M."/>
        </authorList>
    </citation>
    <scope>NUCLEOTIDE SEQUENCE [LARGE SCALE GENOMIC DNA]</scope>
    <source>
        <strain evidence="4">DM20194951</strain>
    </source>
</reference>
<sequence>MKWRTPRKRASNSNDLTDQYDSDDLVSENDYDESKPFDDDYFNQEQEYLQYDSDQDMTQVYGQPLFDRQQFDEKAGHYPSRRDYHGHYEEEIESEDEFAYNDEDYVETDVYDEAYDSETAFYAQASTDDFMEDADNTYGDSDETIDVNARRSKYSAKIDSFLNNGIIITGILLIMVLLIAFLV</sequence>
<feature type="compositionally biased region" description="Basic residues" evidence="1">
    <location>
        <begin position="1"/>
        <end position="10"/>
    </location>
</feature>
<keyword evidence="4" id="KW-1185">Reference proteome</keyword>
<dbReference type="Proteomes" id="UP001315967">
    <property type="component" value="Chromosome"/>
</dbReference>
<gene>
    <name evidence="3" type="ORF">NRE15_14220</name>
</gene>
<proteinExistence type="predicted"/>
<evidence type="ECO:0000256" key="2">
    <source>
        <dbReference type="SAM" id="Phobius"/>
    </source>
</evidence>